<feature type="domain" description="N-acetyltransferase" evidence="1">
    <location>
        <begin position="6"/>
        <end position="164"/>
    </location>
</feature>
<dbReference type="RefSeq" id="WP_341470291.1">
    <property type="nucleotide sequence ID" value="NZ_CP128400.1"/>
</dbReference>
<evidence type="ECO:0000313" key="2">
    <source>
        <dbReference type="EMBL" id="NWJ48452.1"/>
    </source>
</evidence>
<evidence type="ECO:0000259" key="1">
    <source>
        <dbReference type="PROSITE" id="PS51186"/>
    </source>
</evidence>
<name>A0A8T7M925_9CHLR</name>
<dbReference type="Gene3D" id="3.40.630.30">
    <property type="match status" value="1"/>
</dbReference>
<dbReference type="InterPro" id="IPR016181">
    <property type="entry name" value="Acyl_CoA_acyltransferase"/>
</dbReference>
<sequence length="167" mass="19062">MPDKNLQITLATLPDAAAIRDTLEQARAWMASLGENHWPVPFQPEWIESKVSAGEFWVVRLDGQIAGEFRLIHYDPDFWGEDDGDCLYFHTFSIRREFAGLKLGSQVLDWLKGYAVSLGKRYIRLDTPAENPILNVYYKKAGFSGVTQMSLRGIEWTLYQFELGAKA</sequence>
<reference evidence="2 4" key="1">
    <citation type="submission" date="2020-06" db="EMBL/GenBank/DDBJ databases">
        <title>Anoxygenic phototrophic Chloroflexota member uses a Type I reaction center.</title>
        <authorList>
            <person name="Tsuji J.M."/>
            <person name="Shaw N.A."/>
            <person name="Nagashima S."/>
            <person name="Venkiteswaran J."/>
            <person name="Schiff S.L."/>
            <person name="Hanada S."/>
            <person name="Tank M."/>
            <person name="Neufeld J.D."/>
        </authorList>
    </citation>
    <scope>NUCLEOTIDE SEQUENCE [LARGE SCALE GENOMIC DNA]</scope>
    <source>
        <strain evidence="2">L227-S17</strain>
    </source>
</reference>
<dbReference type="InterPro" id="IPR000182">
    <property type="entry name" value="GNAT_dom"/>
</dbReference>
<protein>
    <submittedName>
        <fullName evidence="2">GNAT family N-acetyltransferase</fullName>
    </submittedName>
</protein>
<dbReference type="EMBL" id="JACATZ010000003">
    <property type="protein sequence ID" value="NWJ48452.1"/>
    <property type="molecule type" value="Genomic_DNA"/>
</dbReference>
<evidence type="ECO:0000313" key="4">
    <source>
        <dbReference type="Proteomes" id="UP000521676"/>
    </source>
</evidence>
<evidence type="ECO:0000313" key="3">
    <source>
        <dbReference type="EMBL" id="WJW68386.1"/>
    </source>
</evidence>
<dbReference type="CDD" id="cd04301">
    <property type="entry name" value="NAT_SF"/>
    <property type="match status" value="1"/>
</dbReference>
<dbReference type="GO" id="GO:0016747">
    <property type="term" value="F:acyltransferase activity, transferring groups other than amino-acyl groups"/>
    <property type="evidence" value="ECO:0007669"/>
    <property type="project" value="InterPro"/>
</dbReference>
<reference evidence="3" key="2">
    <citation type="journal article" date="2024" name="Nature">
        <title>Anoxygenic phototroph of the Chloroflexota uses a type I reaction centre.</title>
        <authorList>
            <person name="Tsuji J.M."/>
            <person name="Shaw N.A."/>
            <person name="Nagashima S."/>
            <person name="Venkiteswaran J.J."/>
            <person name="Schiff S.L."/>
            <person name="Watanabe T."/>
            <person name="Fukui M."/>
            <person name="Hanada S."/>
            <person name="Tank M."/>
            <person name="Neufeld J.D."/>
        </authorList>
    </citation>
    <scope>NUCLEOTIDE SEQUENCE</scope>
    <source>
        <strain evidence="3">L227-S17</strain>
    </source>
</reference>
<dbReference type="EMBL" id="CP128400">
    <property type="protein sequence ID" value="WJW68386.1"/>
    <property type="molecule type" value="Genomic_DNA"/>
</dbReference>
<evidence type="ECO:0000313" key="5">
    <source>
        <dbReference type="Proteomes" id="UP001431572"/>
    </source>
</evidence>
<dbReference type="PROSITE" id="PS51186">
    <property type="entry name" value="GNAT"/>
    <property type="match status" value="1"/>
</dbReference>
<dbReference type="AlphaFoldDB" id="A0A8T7M925"/>
<dbReference type="SUPFAM" id="SSF55729">
    <property type="entry name" value="Acyl-CoA N-acyltransferases (Nat)"/>
    <property type="match status" value="1"/>
</dbReference>
<keyword evidence="5" id="KW-1185">Reference proteome</keyword>
<dbReference type="Proteomes" id="UP001431572">
    <property type="component" value="Chromosome 2"/>
</dbReference>
<dbReference type="Proteomes" id="UP000521676">
    <property type="component" value="Unassembled WGS sequence"/>
</dbReference>
<proteinExistence type="predicted"/>
<accession>A0A8T7M925</accession>
<gene>
    <name evidence="2" type="ORF">HXX08_21560</name>
    <name evidence="3" type="ORF">OZ401_003996</name>
</gene>
<dbReference type="Pfam" id="PF00583">
    <property type="entry name" value="Acetyltransf_1"/>
    <property type="match status" value="1"/>
</dbReference>
<organism evidence="2 4">
    <name type="scientific">Candidatus Chlorohelix allophototropha</name>
    <dbReference type="NCBI Taxonomy" id="3003348"/>
    <lineage>
        <taxon>Bacteria</taxon>
        <taxon>Bacillati</taxon>
        <taxon>Chloroflexota</taxon>
        <taxon>Chloroflexia</taxon>
        <taxon>Candidatus Chloroheliales</taxon>
        <taxon>Candidatus Chloroheliaceae</taxon>
        <taxon>Candidatus Chlorohelix</taxon>
    </lineage>
</organism>